<proteinExistence type="predicted"/>
<sequence length="29" mass="3277">MFCCNVSKVNCLCIFVFMLCILRSGVYAV</sequence>
<protein>
    <submittedName>
        <fullName evidence="1">Uncharacterized protein</fullName>
    </submittedName>
</protein>
<evidence type="ECO:0000313" key="1">
    <source>
        <dbReference type="EMBL" id="JAE11779.1"/>
    </source>
</evidence>
<accession>A0A0A9FKM1</accession>
<reference evidence="1" key="1">
    <citation type="submission" date="2014-09" db="EMBL/GenBank/DDBJ databases">
        <authorList>
            <person name="Magalhaes I.L.F."/>
            <person name="Oliveira U."/>
            <person name="Santos F.R."/>
            <person name="Vidigal T.H.D.A."/>
            <person name="Brescovit A.D."/>
            <person name="Santos A.J."/>
        </authorList>
    </citation>
    <scope>NUCLEOTIDE SEQUENCE</scope>
    <source>
        <tissue evidence="1">Shoot tissue taken approximately 20 cm above the soil surface</tissue>
    </source>
</reference>
<dbReference type="EMBL" id="GBRH01186117">
    <property type="protein sequence ID" value="JAE11779.1"/>
    <property type="molecule type" value="Transcribed_RNA"/>
</dbReference>
<organism evidence="1">
    <name type="scientific">Arundo donax</name>
    <name type="common">Giant reed</name>
    <name type="synonym">Donax arundinaceus</name>
    <dbReference type="NCBI Taxonomy" id="35708"/>
    <lineage>
        <taxon>Eukaryota</taxon>
        <taxon>Viridiplantae</taxon>
        <taxon>Streptophyta</taxon>
        <taxon>Embryophyta</taxon>
        <taxon>Tracheophyta</taxon>
        <taxon>Spermatophyta</taxon>
        <taxon>Magnoliopsida</taxon>
        <taxon>Liliopsida</taxon>
        <taxon>Poales</taxon>
        <taxon>Poaceae</taxon>
        <taxon>PACMAD clade</taxon>
        <taxon>Arundinoideae</taxon>
        <taxon>Arundineae</taxon>
        <taxon>Arundo</taxon>
    </lineage>
</organism>
<dbReference type="AlphaFoldDB" id="A0A0A9FKM1"/>
<name>A0A0A9FKM1_ARUDO</name>
<reference evidence="1" key="2">
    <citation type="journal article" date="2015" name="Data Brief">
        <title>Shoot transcriptome of the giant reed, Arundo donax.</title>
        <authorList>
            <person name="Barrero R.A."/>
            <person name="Guerrero F.D."/>
            <person name="Moolhuijzen P."/>
            <person name="Goolsby J.A."/>
            <person name="Tidwell J."/>
            <person name="Bellgard S.E."/>
            <person name="Bellgard M.I."/>
        </authorList>
    </citation>
    <scope>NUCLEOTIDE SEQUENCE</scope>
    <source>
        <tissue evidence="1">Shoot tissue taken approximately 20 cm above the soil surface</tissue>
    </source>
</reference>